<comment type="caution">
    <text evidence="10">The sequence shown here is derived from an EMBL/GenBank/DDBJ whole genome shotgun (WGS) entry which is preliminary data.</text>
</comment>
<accession>A0A9W8I0H7</accession>
<feature type="region of interest" description="Disordered" evidence="8">
    <location>
        <begin position="1"/>
        <end position="98"/>
    </location>
</feature>
<dbReference type="InterPro" id="IPR036671">
    <property type="entry name" value="DPH_MB_sf"/>
</dbReference>
<dbReference type="Proteomes" id="UP001140094">
    <property type="component" value="Unassembled WGS sequence"/>
</dbReference>
<feature type="compositionally biased region" description="Basic and acidic residues" evidence="8">
    <location>
        <begin position="1"/>
        <end position="18"/>
    </location>
</feature>
<comment type="catalytic activity">
    <reaction evidence="5">
        <text>[3Fe-4S](1+)-[protein] + Fe(2+)-[Dph3] = [3Fe-4S](0)-[protein] + Fe(3+)-[Dph3]</text>
        <dbReference type="Rhea" id="RHEA:71235"/>
        <dbReference type="Rhea" id="RHEA-COMP:17996"/>
        <dbReference type="Rhea" id="RHEA-COMP:17997"/>
        <dbReference type="Rhea" id="RHEA-COMP:18002"/>
        <dbReference type="Rhea" id="RHEA-COMP:18003"/>
        <dbReference type="ChEBI" id="CHEBI:29033"/>
        <dbReference type="ChEBI" id="CHEBI:29034"/>
        <dbReference type="ChEBI" id="CHEBI:33751"/>
        <dbReference type="ChEBI" id="CHEBI:47402"/>
        <dbReference type="ChEBI" id="CHEBI:83228"/>
    </reaction>
</comment>
<evidence type="ECO:0000256" key="5">
    <source>
        <dbReference type="ARBA" id="ARBA00036267"/>
    </source>
</evidence>
<feature type="domain" description="DPH-type MB" evidence="9">
    <location>
        <begin position="182"/>
        <end position="238"/>
    </location>
</feature>
<evidence type="ECO:0000256" key="6">
    <source>
        <dbReference type="ARBA" id="ARBA00041070"/>
    </source>
</evidence>
<comment type="pathway">
    <text evidence="1">Protein modification; peptidyl-diphthamide biosynthesis.</text>
</comment>
<dbReference type="FunFam" id="3.10.660.10:FF:000001">
    <property type="entry name" value="Diphthamide biosynthesis 3"/>
    <property type="match status" value="1"/>
</dbReference>
<evidence type="ECO:0000256" key="8">
    <source>
        <dbReference type="SAM" id="MobiDB-lite"/>
    </source>
</evidence>
<evidence type="ECO:0000313" key="10">
    <source>
        <dbReference type="EMBL" id="KAJ2800281.1"/>
    </source>
</evidence>
<dbReference type="AlphaFoldDB" id="A0A9W8I0H7"/>
<dbReference type="InterPro" id="IPR007872">
    <property type="entry name" value="DPH_MB_dom"/>
</dbReference>
<organism evidence="10 11">
    <name type="scientific">Coemansia guatemalensis</name>
    <dbReference type="NCBI Taxonomy" id="2761395"/>
    <lineage>
        <taxon>Eukaryota</taxon>
        <taxon>Fungi</taxon>
        <taxon>Fungi incertae sedis</taxon>
        <taxon>Zoopagomycota</taxon>
        <taxon>Kickxellomycotina</taxon>
        <taxon>Kickxellomycetes</taxon>
        <taxon>Kickxellales</taxon>
        <taxon>Kickxellaceae</taxon>
        <taxon>Coemansia</taxon>
    </lineage>
</organism>
<feature type="compositionally biased region" description="Polar residues" evidence="8">
    <location>
        <begin position="86"/>
        <end position="98"/>
    </location>
</feature>
<dbReference type="GO" id="GO:0046872">
    <property type="term" value="F:metal ion binding"/>
    <property type="evidence" value="ECO:0007669"/>
    <property type="project" value="UniProtKB-KW"/>
</dbReference>
<evidence type="ECO:0000313" key="11">
    <source>
        <dbReference type="Proteomes" id="UP001140094"/>
    </source>
</evidence>
<keyword evidence="3" id="KW-0408">Iron</keyword>
<evidence type="ECO:0000256" key="4">
    <source>
        <dbReference type="ARBA" id="ARBA00024032"/>
    </source>
</evidence>
<dbReference type="InterPro" id="IPR044248">
    <property type="entry name" value="DPH3/4-like"/>
</dbReference>
<comment type="catalytic activity">
    <reaction evidence="7">
        <text>2 [3Fe-4S](0)-[protein] + 2 Fe(2+)-[Dph3] + NADH = 2 [4Fe-4S](1+)-[protein] + 2 [Dph3] + NAD(+) + H(+)</text>
        <dbReference type="Rhea" id="RHEA:71239"/>
        <dbReference type="Rhea" id="RHEA-COMP:17997"/>
        <dbReference type="Rhea" id="RHEA-COMP:17998"/>
        <dbReference type="Rhea" id="RHEA-COMP:18001"/>
        <dbReference type="Rhea" id="RHEA-COMP:18002"/>
        <dbReference type="ChEBI" id="CHEBI:15378"/>
        <dbReference type="ChEBI" id="CHEBI:29033"/>
        <dbReference type="ChEBI" id="CHEBI:33723"/>
        <dbReference type="ChEBI" id="CHEBI:47402"/>
        <dbReference type="ChEBI" id="CHEBI:57540"/>
        <dbReference type="ChEBI" id="CHEBI:57945"/>
        <dbReference type="ChEBI" id="CHEBI:83228"/>
    </reaction>
</comment>
<dbReference type="PANTHER" id="PTHR21454:SF31">
    <property type="entry name" value="DIPHTHAMIDE BIOSYNTHESIS PROTEIN 3"/>
    <property type="match status" value="1"/>
</dbReference>
<dbReference type="PROSITE" id="PS51074">
    <property type="entry name" value="DPH_MB"/>
    <property type="match status" value="1"/>
</dbReference>
<name>A0A9W8I0H7_9FUNG</name>
<proteinExistence type="inferred from homology"/>
<feature type="compositionally biased region" description="Low complexity" evidence="8">
    <location>
        <begin position="19"/>
        <end position="30"/>
    </location>
</feature>
<sequence>MIAEKSESRTSVMDKGKSNDTASSSSSTNLNKKDDRGNNLPAQKIDGKPRPAAVGTILNQTAAPANATGKINSSNSGDGGDVAAKQLNTPPGVSVNSKDNVNATVATLNKEMALVDIDGTATSTKVSNSQQHNALPGQAVDNKAKTVTPLAETKCITPAATADTAKSSKQVGSGTQADDSSFYDEIEIEDMDFDEELEVYHYPCPCGDRFEISIVMLEEGEYIAKCPSCSLLLKVIYDADEFGPGDDDEVIELSTTIRVC</sequence>
<protein>
    <recommendedName>
        <fullName evidence="6">Diphthamide biosynthesis protein 3</fullName>
    </recommendedName>
</protein>
<evidence type="ECO:0000259" key="9">
    <source>
        <dbReference type="PROSITE" id="PS51074"/>
    </source>
</evidence>
<comment type="similarity">
    <text evidence="4">Belongs to the DPH3 family.</text>
</comment>
<evidence type="ECO:0000256" key="2">
    <source>
        <dbReference type="ARBA" id="ARBA00022723"/>
    </source>
</evidence>
<dbReference type="Pfam" id="PF05207">
    <property type="entry name" value="Zn_ribbon_CSL"/>
    <property type="match status" value="1"/>
</dbReference>
<dbReference type="Gene3D" id="3.10.660.10">
    <property type="entry name" value="DPH Zinc finger"/>
    <property type="match status" value="1"/>
</dbReference>
<evidence type="ECO:0000256" key="3">
    <source>
        <dbReference type="ARBA" id="ARBA00023004"/>
    </source>
</evidence>
<dbReference type="EMBL" id="JANBUO010001016">
    <property type="protein sequence ID" value="KAJ2800281.1"/>
    <property type="molecule type" value="Genomic_DNA"/>
</dbReference>
<dbReference type="OrthoDB" id="66964at2759"/>
<keyword evidence="11" id="KW-1185">Reference proteome</keyword>
<dbReference type="GO" id="GO:0017183">
    <property type="term" value="P:protein histidyl modification to diphthamide"/>
    <property type="evidence" value="ECO:0007669"/>
    <property type="project" value="InterPro"/>
</dbReference>
<keyword evidence="2" id="KW-0479">Metal-binding</keyword>
<evidence type="ECO:0000256" key="1">
    <source>
        <dbReference type="ARBA" id="ARBA00005156"/>
    </source>
</evidence>
<dbReference type="PANTHER" id="PTHR21454">
    <property type="entry name" value="DPH3 HOMOLOG-RELATED"/>
    <property type="match status" value="1"/>
</dbReference>
<dbReference type="SUPFAM" id="SSF144217">
    <property type="entry name" value="CSL zinc finger"/>
    <property type="match status" value="1"/>
</dbReference>
<gene>
    <name evidence="10" type="primary">DPH3</name>
    <name evidence="10" type="ORF">H4R20_004122</name>
</gene>
<feature type="compositionally biased region" description="Polar residues" evidence="8">
    <location>
        <begin position="57"/>
        <end position="76"/>
    </location>
</feature>
<evidence type="ECO:0000256" key="7">
    <source>
        <dbReference type="ARBA" id="ARBA00048125"/>
    </source>
</evidence>
<reference evidence="10" key="1">
    <citation type="submission" date="2022-07" db="EMBL/GenBank/DDBJ databases">
        <title>Phylogenomic reconstructions and comparative analyses of Kickxellomycotina fungi.</title>
        <authorList>
            <person name="Reynolds N.K."/>
            <person name="Stajich J.E."/>
            <person name="Barry K."/>
            <person name="Grigoriev I.V."/>
            <person name="Crous P."/>
            <person name="Smith M.E."/>
        </authorList>
    </citation>
    <scope>NUCLEOTIDE SEQUENCE</scope>
    <source>
        <strain evidence="10">NRRL 1565</strain>
    </source>
</reference>